<dbReference type="Gene3D" id="2.60.120.10">
    <property type="entry name" value="Jelly Rolls"/>
    <property type="match status" value="1"/>
</dbReference>
<dbReference type="NCBIfam" id="NF041162">
    <property type="entry name" value="encap_f2a"/>
    <property type="match status" value="1"/>
</dbReference>
<gene>
    <name evidence="3" type="ORF">GGQ91_004760</name>
</gene>
<evidence type="ECO:0000313" key="3">
    <source>
        <dbReference type="EMBL" id="MBA9065343.1"/>
    </source>
</evidence>
<reference evidence="3 4" key="1">
    <citation type="submission" date="2020-08" db="EMBL/GenBank/DDBJ databases">
        <title>Genomic Encyclopedia of Type Strains, Phase IV (KMG-IV): sequencing the most valuable type-strain genomes for metagenomic binning, comparative biology and taxonomic classification.</title>
        <authorList>
            <person name="Goeker M."/>
        </authorList>
    </citation>
    <scope>NUCLEOTIDE SEQUENCE [LARGE SCALE GENOMIC DNA]</scope>
    <source>
        <strain evidence="3 4">DSM 5686</strain>
    </source>
</reference>
<dbReference type="Pfam" id="PF00027">
    <property type="entry name" value="cNMP_binding"/>
    <property type="match status" value="1"/>
</dbReference>
<dbReference type="InterPro" id="IPR014710">
    <property type="entry name" value="RmlC-like_jellyroll"/>
</dbReference>
<dbReference type="InterPro" id="IPR049822">
    <property type="entry name" value="Encap_f2a"/>
</dbReference>
<evidence type="ECO:0000259" key="2">
    <source>
        <dbReference type="PROSITE" id="PS50042"/>
    </source>
</evidence>
<dbReference type="InterPro" id="IPR049817">
    <property type="entry name" value="Encap_f2b"/>
</dbReference>
<dbReference type="InterPro" id="IPR000595">
    <property type="entry name" value="cNMP-bd_dom"/>
</dbReference>
<proteinExistence type="predicted"/>
<evidence type="ECO:0000256" key="1">
    <source>
        <dbReference type="SAM" id="Coils"/>
    </source>
</evidence>
<dbReference type="SMART" id="SM00100">
    <property type="entry name" value="cNMP"/>
    <property type="match status" value="1"/>
</dbReference>
<dbReference type="NCBIfam" id="NF041163">
    <property type="entry name" value="encap_f2b"/>
    <property type="match status" value="1"/>
</dbReference>
<feature type="coiled-coil region" evidence="1">
    <location>
        <begin position="192"/>
        <end position="219"/>
    </location>
</feature>
<dbReference type="Proteomes" id="UP000565455">
    <property type="component" value="Unassembled WGS sequence"/>
</dbReference>
<organism evidence="3 4">
    <name type="scientific">Methylobacterium fujisawaense</name>
    <dbReference type="NCBI Taxonomy" id="107400"/>
    <lineage>
        <taxon>Bacteria</taxon>
        <taxon>Pseudomonadati</taxon>
        <taxon>Pseudomonadota</taxon>
        <taxon>Alphaproteobacteria</taxon>
        <taxon>Hyphomicrobiales</taxon>
        <taxon>Methylobacteriaceae</taxon>
        <taxon>Methylobacterium</taxon>
    </lineage>
</organism>
<dbReference type="InterPro" id="IPR045641">
    <property type="entry name" value="SrpI-like"/>
</dbReference>
<name>A0ABR6DHT9_9HYPH</name>
<sequence length="477" mass="51606">MSGPGLSVSATAARNLATATVTSVQNAANTPRWLLRLLPFVDVAGGVYRVNRRAVVLARPGRIDLAAEEKGDGKGEGDGKGDGKRRVIRPASLRAVPLFSRLGDAELAALAAQFTESRHKAGDVIHEEGASGRSLTVVADGTVELTLSGPYKGRLRQGLATKGDYFGDAGLAGERAPAPAVKALSAVTLLTLDAAAVESEEIRARIAQYREERDRLTGHTNSYGEQGIELLAVHTGEPRLPTTFVDYEVDPREYHLSTIQTILNTHTRVTDLYSNEIDQLREQIRLTVDAVKEREEWELLNNSQFGLLHEVGPRQRIPTRGGPPTPDDLDELLTLVWKKPAYFVAHPRAIAAFGREATRRGVPPVVVHLFGAPFITWRGVPLVPSDKLPIDIDPVTGAQTTSILLLRVGEGEQGVVGLQKSGVTGEIEPGLSVRYMGTNDHSIASHLVTRYFSAAVLVEDAIARLDNVLLGNYHDYA</sequence>
<dbReference type="Pfam" id="PF19307">
    <property type="entry name" value="SrpI-like"/>
    <property type="match status" value="1"/>
</dbReference>
<keyword evidence="4" id="KW-1185">Reference proteome</keyword>
<dbReference type="SUPFAM" id="SSF51206">
    <property type="entry name" value="cAMP-binding domain-like"/>
    <property type="match status" value="1"/>
</dbReference>
<comment type="caution">
    <text evidence="3">The sequence shown here is derived from an EMBL/GenBank/DDBJ whole genome shotgun (WGS) entry which is preliminary data.</text>
</comment>
<dbReference type="RefSeq" id="WP_043389294.1">
    <property type="nucleotide sequence ID" value="NZ_CP155000.1"/>
</dbReference>
<accession>A0ABR6DHT9</accession>
<dbReference type="InterPro" id="IPR018490">
    <property type="entry name" value="cNMP-bd_dom_sf"/>
</dbReference>
<evidence type="ECO:0000313" key="4">
    <source>
        <dbReference type="Proteomes" id="UP000565455"/>
    </source>
</evidence>
<protein>
    <submittedName>
        <fullName evidence="3">CRP-like cAMP-binding protein</fullName>
    </submittedName>
</protein>
<keyword evidence="1" id="KW-0175">Coiled coil</keyword>
<feature type="domain" description="Cyclic nucleotide-binding" evidence="2">
    <location>
        <begin position="98"/>
        <end position="193"/>
    </location>
</feature>
<dbReference type="CDD" id="cd00038">
    <property type="entry name" value="CAP_ED"/>
    <property type="match status" value="1"/>
</dbReference>
<dbReference type="GeneID" id="96606374"/>
<dbReference type="EMBL" id="JACJIM010000008">
    <property type="protein sequence ID" value="MBA9065343.1"/>
    <property type="molecule type" value="Genomic_DNA"/>
</dbReference>
<dbReference type="PROSITE" id="PS50042">
    <property type="entry name" value="CNMP_BINDING_3"/>
    <property type="match status" value="1"/>
</dbReference>